<organism evidence="4">
    <name type="scientific">uncultured Rubrobacteraceae bacterium</name>
    <dbReference type="NCBI Taxonomy" id="349277"/>
    <lineage>
        <taxon>Bacteria</taxon>
        <taxon>Bacillati</taxon>
        <taxon>Actinomycetota</taxon>
        <taxon>Rubrobacteria</taxon>
        <taxon>Rubrobacterales</taxon>
        <taxon>Rubrobacteraceae</taxon>
        <taxon>environmental samples</taxon>
    </lineage>
</organism>
<dbReference type="SUPFAM" id="SSF88713">
    <property type="entry name" value="Glycoside hydrolase/deacetylase"/>
    <property type="match status" value="1"/>
</dbReference>
<dbReference type="EMBL" id="CADCVM010000173">
    <property type="protein sequence ID" value="CAA9485786.1"/>
    <property type="molecule type" value="Genomic_DNA"/>
</dbReference>
<feature type="domain" description="NodB homology" evidence="3">
    <location>
        <begin position="1"/>
        <end position="145"/>
    </location>
</feature>
<dbReference type="InterPro" id="IPR050248">
    <property type="entry name" value="Polysacc_deacetylase_ArnD"/>
</dbReference>
<dbReference type="CDD" id="cd10917">
    <property type="entry name" value="CE4_NodB_like_6s_7s"/>
    <property type="match status" value="1"/>
</dbReference>
<sequence length="158" mass="17447">MAEGHAVGNHTYDHADMSDLSAAQMRDELRSTQEAVDDALGYHYPMALMRPPYGNPYLEGSDALPAFRRVAWEQKLFPVMWTVDPGDYLLDGNPEGVVRGVAEADDAGRKGEGDEVVLLHDNQRQTAEALPVIIDRYERSGRTFAGVDVLLADEYLGP</sequence>
<accession>A0A6J4S899</accession>
<dbReference type="GO" id="GO:0046872">
    <property type="term" value="F:metal ion binding"/>
    <property type="evidence" value="ECO:0007669"/>
    <property type="project" value="UniProtKB-KW"/>
</dbReference>
<dbReference type="GO" id="GO:0016020">
    <property type="term" value="C:membrane"/>
    <property type="evidence" value="ECO:0007669"/>
    <property type="project" value="TreeGrafter"/>
</dbReference>
<dbReference type="PANTHER" id="PTHR10587">
    <property type="entry name" value="GLYCOSYL TRANSFERASE-RELATED"/>
    <property type="match status" value="1"/>
</dbReference>
<evidence type="ECO:0000256" key="1">
    <source>
        <dbReference type="ARBA" id="ARBA00022723"/>
    </source>
</evidence>
<protein>
    <recommendedName>
        <fullName evidence="3">NodB homology domain-containing protein</fullName>
    </recommendedName>
</protein>
<dbReference type="InterPro" id="IPR002509">
    <property type="entry name" value="NODB_dom"/>
</dbReference>
<keyword evidence="2" id="KW-0378">Hydrolase</keyword>
<dbReference type="GO" id="GO:0005975">
    <property type="term" value="P:carbohydrate metabolic process"/>
    <property type="evidence" value="ECO:0007669"/>
    <property type="project" value="InterPro"/>
</dbReference>
<dbReference type="GO" id="GO:0016810">
    <property type="term" value="F:hydrolase activity, acting on carbon-nitrogen (but not peptide) bonds"/>
    <property type="evidence" value="ECO:0007669"/>
    <property type="project" value="InterPro"/>
</dbReference>
<evidence type="ECO:0000259" key="3">
    <source>
        <dbReference type="PROSITE" id="PS51677"/>
    </source>
</evidence>
<dbReference type="PROSITE" id="PS51677">
    <property type="entry name" value="NODB"/>
    <property type="match status" value="1"/>
</dbReference>
<name>A0A6J4S899_9ACTN</name>
<proteinExistence type="predicted"/>
<dbReference type="InterPro" id="IPR011330">
    <property type="entry name" value="Glyco_hydro/deAcase_b/a-brl"/>
</dbReference>
<dbReference type="AlphaFoldDB" id="A0A6J4S899"/>
<keyword evidence="1" id="KW-0479">Metal-binding</keyword>
<dbReference type="Pfam" id="PF01522">
    <property type="entry name" value="Polysacc_deac_1"/>
    <property type="match status" value="1"/>
</dbReference>
<evidence type="ECO:0000313" key="4">
    <source>
        <dbReference type="EMBL" id="CAA9485786.1"/>
    </source>
</evidence>
<reference evidence="4" key="1">
    <citation type="submission" date="2020-02" db="EMBL/GenBank/DDBJ databases">
        <authorList>
            <person name="Meier V. D."/>
        </authorList>
    </citation>
    <scope>NUCLEOTIDE SEQUENCE</scope>
    <source>
        <strain evidence="4">AVDCRST_MAG05</strain>
    </source>
</reference>
<dbReference type="Gene3D" id="3.20.20.370">
    <property type="entry name" value="Glycoside hydrolase/deacetylase"/>
    <property type="match status" value="1"/>
</dbReference>
<dbReference type="PANTHER" id="PTHR10587:SF133">
    <property type="entry name" value="CHITIN DEACETYLASE 1-RELATED"/>
    <property type="match status" value="1"/>
</dbReference>
<gene>
    <name evidence="4" type="ORF">AVDCRST_MAG05-1571</name>
</gene>
<evidence type="ECO:0000256" key="2">
    <source>
        <dbReference type="ARBA" id="ARBA00022801"/>
    </source>
</evidence>